<feature type="transmembrane region" description="Helical" evidence="1">
    <location>
        <begin position="12"/>
        <end position="31"/>
    </location>
</feature>
<keyword evidence="1" id="KW-1133">Transmembrane helix</keyword>
<name>A0A3B1DNH2_9ZZZZ</name>
<keyword evidence="1" id="KW-0472">Membrane</keyword>
<organism evidence="2">
    <name type="scientific">hydrothermal vent metagenome</name>
    <dbReference type="NCBI Taxonomy" id="652676"/>
    <lineage>
        <taxon>unclassified sequences</taxon>
        <taxon>metagenomes</taxon>
        <taxon>ecological metagenomes</taxon>
    </lineage>
</organism>
<proteinExistence type="predicted"/>
<sequence length="139" mass="15982">MKKFLNLKAPIIFLSIGLIGYSGFFLFVYIMSQVIGQKEPPLEPGSQFAHFAEHLEGQTHIGFLTDKDMSAENNDGFFSQTQYILAPVIVELNVPKHEYSVVDYTNYKHLLYTMRLLKAKRIAHNEYGQALVQRKLNKK</sequence>
<keyword evidence="1" id="KW-0812">Transmembrane</keyword>
<accession>A0A3B1DNH2</accession>
<dbReference type="EMBL" id="UOGJ01000133">
    <property type="protein sequence ID" value="VAX37608.1"/>
    <property type="molecule type" value="Genomic_DNA"/>
</dbReference>
<dbReference type="AlphaFoldDB" id="A0A3B1DNH2"/>
<protein>
    <submittedName>
        <fullName evidence="2">Uncharacterized protein</fullName>
    </submittedName>
</protein>
<evidence type="ECO:0000313" key="2">
    <source>
        <dbReference type="EMBL" id="VAX37608.1"/>
    </source>
</evidence>
<reference evidence="2" key="1">
    <citation type="submission" date="2018-06" db="EMBL/GenBank/DDBJ databases">
        <authorList>
            <person name="Zhirakovskaya E."/>
        </authorList>
    </citation>
    <scope>NUCLEOTIDE SEQUENCE</scope>
</reference>
<gene>
    <name evidence="2" type="ORF">MNBD_UNCLBAC01-1634</name>
</gene>
<evidence type="ECO:0000256" key="1">
    <source>
        <dbReference type="SAM" id="Phobius"/>
    </source>
</evidence>